<keyword evidence="4" id="KW-0238">DNA-binding</keyword>
<sequence>KSVNSKDPLEDKKDDSDLWEAQAAFLGPTLWDKTLPYDPDLKYADLDEFLSENGMSGEGLGGAHLGGSAFGPALGLQAPVTKRERSPSPSDCMSPDTINPPLSPADSTFSMASSGRDFDPRTRAFSDEELKPQPMIKKSRKQVNDVSEPSTCRCCSKYRAVVESHGCWVAGSVRVWRRINLRSYRYQFVPDDLKDDKYWARRRKNNMAAKRSRDARRMKENQIAMRAGYLEKENMGLRQEVELLKKENHILREKLSKYADVAGTPRRAAGRALRPRAPAPPLASRRSRRASLLLVHFPSGAALAASSSNVAGSPRPFVHPLSSMLTC</sequence>
<evidence type="ECO:0000256" key="5">
    <source>
        <dbReference type="ARBA" id="ARBA00023163"/>
    </source>
</evidence>
<reference evidence="10" key="1">
    <citation type="submission" date="2020-08" db="EMBL/GenBank/DDBJ databases">
        <title>Spodoptera exigua strain:BAW_Kor-Di-RS1 Genome sequencing and assembly.</title>
        <authorList>
            <person name="Kim J."/>
            <person name="Nam H.Y."/>
            <person name="Kwon M."/>
            <person name="Choi J.H."/>
            <person name="Cho S.R."/>
            <person name="Kim G.-H."/>
        </authorList>
    </citation>
    <scope>NUCLEOTIDE SEQUENCE</scope>
    <source>
        <strain evidence="10">BAW_Kor-Di-RS1</strain>
        <tissue evidence="10">Whole-body</tissue>
    </source>
</reference>
<feature type="domain" description="BZIP" evidence="9">
    <location>
        <begin position="195"/>
        <end position="258"/>
    </location>
</feature>
<feature type="coiled-coil region" evidence="7">
    <location>
        <begin position="227"/>
        <end position="254"/>
    </location>
</feature>
<evidence type="ECO:0000256" key="7">
    <source>
        <dbReference type="SAM" id="Coils"/>
    </source>
</evidence>
<evidence type="ECO:0000259" key="9">
    <source>
        <dbReference type="PROSITE" id="PS50217"/>
    </source>
</evidence>
<organism evidence="10 11">
    <name type="scientific">Spodoptera exigua</name>
    <name type="common">Beet armyworm</name>
    <name type="synonym">Noctua fulgens</name>
    <dbReference type="NCBI Taxonomy" id="7107"/>
    <lineage>
        <taxon>Eukaryota</taxon>
        <taxon>Metazoa</taxon>
        <taxon>Ecdysozoa</taxon>
        <taxon>Arthropoda</taxon>
        <taxon>Hexapoda</taxon>
        <taxon>Insecta</taxon>
        <taxon>Pterygota</taxon>
        <taxon>Neoptera</taxon>
        <taxon>Endopterygota</taxon>
        <taxon>Lepidoptera</taxon>
        <taxon>Glossata</taxon>
        <taxon>Ditrysia</taxon>
        <taxon>Noctuoidea</taxon>
        <taxon>Noctuidae</taxon>
        <taxon>Amphipyrinae</taxon>
        <taxon>Spodoptera</taxon>
    </lineage>
</organism>
<dbReference type="CDD" id="cd14695">
    <property type="entry name" value="bZIP_HLF"/>
    <property type="match status" value="1"/>
</dbReference>
<dbReference type="PROSITE" id="PS50217">
    <property type="entry name" value="BZIP"/>
    <property type="match status" value="1"/>
</dbReference>
<feature type="region of interest" description="Disordered" evidence="8">
    <location>
        <begin position="266"/>
        <end position="285"/>
    </location>
</feature>
<dbReference type="FunFam" id="1.20.5.170:FF:000007">
    <property type="entry name" value="hepatic leukemia factor isoform X2"/>
    <property type="match status" value="1"/>
</dbReference>
<keyword evidence="5" id="KW-0804">Transcription</keyword>
<dbReference type="EMBL" id="JACKWZ010000138">
    <property type="protein sequence ID" value="KAF9414246.1"/>
    <property type="molecule type" value="Genomic_DNA"/>
</dbReference>
<keyword evidence="11" id="KW-1185">Reference proteome</keyword>
<dbReference type="AlphaFoldDB" id="A0A835L8J1"/>
<dbReference type="InterPro" id="IPR040223">
    <property type="entry name" value="PAR_bZIP"/>
</dbReference>
<dbReference type="Gene3D" id="1.20.5.170">
    <property type="match status" value="1"/>
</dbReference>
<evidence type="ECO:0000256" key="6">
    <source>
        <dbReference type="ARBA" id="ARBA00023242"/>
    </source>
</evidence>
<evidence type="ECO:0000313" key="11">
    <source>
        <dbReference type="Proteomes" id="UP000648187"/>
    </source>
</evidence>
<comment type="caution">
    <text evidence="10">The sequence shown here is derived from an EMBL/GenBank/DDBJ whole genome shotgun (WGS) entry which is preliminary data.</text>
</comment>
<accession>A0A835L8J1</accession>
<dbReference type="SMART" id="SM00338">
    <property type="entry name" value="BRLZ"/>
    <property type="match status" value="1"/>
</dbReference>
<evidence type="ECO:0000313" key="10">
    <source>
        <dbReference type="EMBL" id="KAF9414246.1"/>
    </source>
</evidence>
<evidence type="ECO:0000256" key="3">
    <source>
        <dbReference type="ARBA" id="ARBA00023015"/>
    </source>
</evidence>
<comment type="subcellular location">
    <subcellularLocation>
        <location evidence="1">Nucleus</location>
    </subcellularLocation>
</comment>
<keyword evidence="7" id="KW-0175">Coiled coil</keyword>
<keyword evidence="6" id="KW-0539">Nucleus</keyword>
<feature type="compositionally biased region" description="Low complexity" evidence="8">
    <location>
        <begin position="266"/>
        <end position="276"/>
    </location>
</feature>
<dbReference type="InterPro" id="IPR046347">
    <property type="entry name" value="bZIP_sf"/>
</dbReference>
<evidence type="ECO:0000256" key="8">
    <source>
        <dbReference type="SAM" id="MobiDB-lite"/>
    </source>
</evidence>
<evidence type="ECO:0000256" key="1">
    <source>
        <dbReference type="ARBA" id="ARBA00004123"/>
    </source>
</evidence>
<dbReference type="PANTHER" id="PTHR11988">
    <property type="entry name" value="THYROTROPH EMBRYONIC FACTOR RELATED"/>
    <property type="match status" value="1"/>
</dbReference>
<dbReference type="GO" id="GO:0005634">
    <property type="term" value="C:nucleus"/>
    <property type="evidence" value="ECO:0007669"/>
    <property type="project" value="UniProtKB-SubCell"/>
</dbReference>
<name>A0A835L8J1_SPOEX</name>
<feature type="non-terminal residue" evidence="10">
    <location>
        <position position="1"/>
    </location>
</feature>
<dbReference type="Pfam" id="PF07716">
    <property type="entry name" value="bZIP_2"/>
    <property type="match status" value="1"/>
</dbReference>
<comment type="similarity">
    <text evidence="2">Belongs to the bZIP family. PAR subfamily.</text>
</comment>
<dbReference type="InterPro" id="IPR004827">
    <property type="entry name" value="bZIP"/>
</dbReference>
<dbReference type="SUPFAM" id="SSF57959">
    <property type="entry name" value="Leucine zipper domain"/>
    <property type="match status" value="1"/>
</dbReference>
<gene>
    <name evidence="10" type="ORF">HW555_007789</name>
</gene>
<proteinExistence type="inferred from homology"/>
<dbReference type="GO" id="GO:0000981">
    <property type="term" value="F:DNA-binding transcription factor activity, RNA polymerase II-specific"/>
    <property type="evidence" value="ECO:0007669"/>
    <property type="project" value="TreeGrafter"/>
</dbReference>
<keyword evidence="3" id="KW-0805">Transcription regulation</keyword>
<dbReference type="GO" id="GO:0000978">
    <property type="term" value="F:RNA polymerase II cis-regulatory region sequence-specific DNA binding"/>
    <property type="evidence" value="ECO:0007669"/>
    <property type="project" value="TreeGrafter"/>
</dbReference>
<protein>
    <recommendedName>
        <fullName evidence="9">BZIP domain-containing protein</fullName>
    </recommendedName>
</protein>
<dbReference type="Proteomes" id="UP000648187">
    <property type="component" value="Unassembled WGS sequence"/>
</dbReference>
<evidence type="ECO:0000256" key="4">
    <source>
        <dbReference type="ARBA" id="ARBA00023125"/>
    </source>
</evidence>
<evidence type="ECO:0000256" key="2">
    <source>
        <dbReference type="ARBA" id="ARBA00009208"/>
    </source>
</evidence>
<dbReference type="PANTHER" id="PTHR11988:SF27">
    <property type="entry name" value="GH27708P"/>
    <property type="match status" value="1"/>
</dbReference>